<feature type="region of interest" description="Disordered" evidence="1">
    <location>
        <begin position="223"/>
        <end position="251"/>
    </location>
</feature>
<name>A0A3N2CUJ8_9ACTN</name>
<dbReference type="AlphaFoldDB" id="A0A3N2CUJ8"/>
<gene>
    <name evidence="2" type="ORF">EDD33_1743</name>
</gene>
<accession>A0A3N2CUJ8</accession>
<comment type="caution">
    <text evidence="2">The sequence shown here is derived from an EMBL/GenBank/DDBJ whole genome shotgun (WGS) entry which is preliminary data.</text>
</comment>
<keyword evidence="3" id="KW-1185">Reference proteome</keyword>
<proteinExistence type="predicted"/>
<sequence>MAPTDDNVSWWQPCSNAVREAAPAVPAFHPGEEAALWREITATAVAAPQSRWARWRPVAAGVVAAVALGGAGAATASVISAHTGRGPVDTEDVELGGPGERLDPAAPDFAAVLDTTTADIAFPSVQARTRALAWETDDLSSDPEPSLVSAGAVRLWTSGHALCAWSNTWAVALRDGDDDAAKRSAAVILSARTWPPIRDTDPDLANQSEFAWLPDLERAVRDRDPSAAKDALSTDGSCLPGLAPQLGLGPR</sequence>
<reference evidence="2 3" key="1">
    <citation type="submission" date="2018-11" db="EMBL/GenBank/DDBJ databases">
        <title>Sequencing the genomes of 1000 actinobacteria strains.</title>
        <authorList>
            <person name="Klenk H.-P."/>
        </authorList>
    </citation>
    <scope>NUCLEOTIDE SEQUENCE [LARGE SCALE GENOMIC DNA]</scope>
    <source>
        <strain evidence="2 3">DSM 12652</strain>
    </source>
</reference>
<evidence type="ECO:0000313" key="2">
    <source>
        <dbReference type="EMBL" id="ROR90894.1"/>
    </source>
</evidence>
<protein>
    <submittedName>
        <fullName evidence="2">Uncharacterized protein</fullName>
    </submittedName>
</protein>
<dbReference type="EMBL" id="RKHO01000001">
    <property type="protein sequence ID" value="ROR90894.1"/>
    <property type="molecule type" value="Genomic_DNA"/>
</dbReference>
<organism evidence="2 3">
    <name type="scientific">Nocardioides aurantiacus</name>
    <dbReference type="NCBI Taxonomy" id="86796"/>
    <lineage>
        <taxon>Bacteria</taxon>
        <taxon>Bacillati</taxon>
        <taxon>Actinomycetota</taxon>
        <taxon>Actinomycetes</taxon>
        <taxon>Propionibacteriales</taxon>
        <taxon>Nocardioidaceae</taxon>
        <taxon>Nocardioides</taxon>
    </lineage>
</organism>
<feature type="compositionally biased region" description="Low complexity" evidence="1">
    <location>
        <begin position="239"/>
        <end position="251"/>
    </location>
</feature>
<evidence type="ECO:0000256" key="1">
    <source>
        <dbReference type="SAM" id="MobiDB-lite"/>
    </source>
</evidence>
<dbReference type="Proteomes" id="UP000281738">
    <property type="component" value="Unassembled WGS sequence"/>
</dbReference>
<evidence type="ECO:0000313" key="3">
    <source>
        <dbReference type="Proteomes" id="UP000281738"/>
    </source>
</evidence>